<proteinExistence type="predicted"/>
<sequence>METRTRLMARMPSSIDFTLPPLSCLWCFLPTPPDQYFPLNTNSNHQLSLLTLPSYCSKPSFQPNPNPPHSGISPRLLRACSSQLCNILTHLFNLSLKLQKTPELWKT</sequence>
<gene>
    <name evidence="1" type="ORF">AKAME5_000000700</name>
</gene>
<dbReference type="Proteomes" id="UP001279410">
    <property type="component" value="Unassembled WGS sequence"/>
</dbReference>
<dbReference type="AlphaFoldDB" id="A0AAD3QVR5"/>
<evidence type="ECO:0000313" key="1">
    <source>
        <dbReference type="EMBL" id="GLD45495.1"/>
    </source>
</evidence>
<keyword evidence="2" id="KW-1185">Reference proteome</keyword>
<organism evidence="1 2">
    <name type="scientific">Lates japonicus</name>
    <name type="common">Japanese lates</name>
    <dbReference type="NCBI Taxonomy" id="270547"/>
    <lineage>
        <taxon>Eukaryota</taxon>
        <taxon>Metazoa</taxon>
        <taxon>Chordata</taxon>
        <taxon>Craniata</taxon>
        <taxon>Vertebrata</taxon>
        <taxon>Euteleostomi</taxon>
        <taxon>Actinopterygii</taxon>
        <taxon>Neopterygii</taxon>
        <taxon>Teleostei</taxon>
        <taxon>Neoteleostei</taxon>
        <taxon>Acanthomorphata</taxon>
        <taxon>Carangaria</taxon>
        <taxon>Carangaria incertae sedis</taxon>
        <taxon>Centropomidae</taxon>
        <taxon>Lates</taxon>
    </lineage>
</organism>
<comment type="caution">
    <text evidence="1">The sequence shown here is derived from an EMBL/GenBank/DDBJ whole genome shotgun (WGS) entry which is preliminary data.</text>
</comment>
<name>A0AAD3QVR5_LATJO</name>
<accession>A0AAD3QVR5</accession>
<evidence type="ECO:0000313" key="2">
    <source>
        <dbReference type="Proteomes" id="UP001279410"/>
    </source>
</evidence>
<reference evidence="1" key="1">
    <citation type="submission" date="2022-08" db="EMBL/GenBank/DDBJ databases">
        <title>Genome sequencing of akame (Lates japonicus).</title>
        <authorList>
            <person name="Hashiguchi Y."/>
            <person name="Takahashi H."/>
        </authorList>
    </citation>
    <scope>NUCLEOTIDE SEQUENCE</scope>
    <source>
        <strain evidence="1">Kochi</strain>
    </source>
</reference>
<protein>
    <submittedName>
        <fullName evidence="1">Uncharacterized protein</fullName>
    </submittedName>
</protein>
<dbReference type="EMBL" id="BRZM01000001">
    <property type="protein sequence ID" value="GLD45495.1"/>
    <property type="molecule type" value="Genomic_DNA"/>
</dbReference>